<dbReference type="EC" id="3.6.5.-" evidence="9"/>
<dbReference type="CDD" id="cd01898">
    <property type="entry name" value="Obg"/>
    <property type="match status" value="1"/>
</dbReference>
<evidence type="ECO:0000256" key="3">
    <source>
        <dbReference type="ARBA" id="ARBA00022490"/>
    </source>
</evidence>
<keyword evidence="8 9" id="KW-0342">GTP-binding</keyword>
<keyword evidence="6 9" id="KW-0378">Hydrolase</keyword>
<feature type="binding site" evidence="9">
    <location>
        <position position="172"/>
    </location>
    <ligand>
        <name>Mg(2+)</name>
        <dbReference type="ChEBI" id="CHEBI:18420"/>
    </ligand>
</feature>
<dbReference type="GO" id="GO:0005525">
    <property type="term" value="F:GTP binding"/>
    <property type="evidence" value="ECO:0007669"/>
    <property type="project" value="UniProtKB-UniRule"/>
</dbReference>
<dbReference type="GO" id="GO:0042254">
    <property type="term" value="P:ribosome biogenesis"/>
    <property type="evidence" value="ECO:0007669"/>
    <property type="project" value="UniProtKB-UniRule"/>
</dbReference>
<evidence type="ECO:0000256" key="8">
    <source>
        <dbReference type="ARBA" id="ARBA00023134"/>
    </source>
</evidence>
<dbReference type="InterPro" id="IPR027417">
    <property type="entry name" value="P-loop_NTPase"/>
</dbReference>
<dbReference type="GO" id="GO:0000287">
    <property type="term" value="F:magnesium ion binding"/>
    <property type="evidence" value="ECO:0007669"/>
    <property type="project" value="InterPro"/>
</dbReference>
<dbReference type="SUPFAM" id="SSF82051">
    <property type="entry name" value="Obg GTP-binding protein N-terminal domain"/>
    <property type="match status" value="1"/>
</dbReference>
<dbReference type="PROSITE" id="PS51883">
    <property type="entry name" value="OBG"/>
    <property type="match status" value="1"/>
</dbReference>
<dbReference type="Pfam" id="PF09269">
    <property type="entry name" value="DUF1967"/>
    <property type="match status" value="1"/>
</dbReference>
<dbReference type="InterPro" id="IPR006073">
    <property type="entry name" value="GTP-bd"/>
</dbReference>
<dbReference type="InterPro" id="IPR036726">
    <property type="entry name" value="GTP1_OBG_dom_sf"/>
</dbReference>
<dbReference type="NCBIfam" id="NF008956">
    <property type="entry name" value="PRK12299.1"/>
    <property type="match status" value="1"/>
</dbReference>
<dbReference type="PROSITE" id="PS51881">
    <property type="entry name" value="OCT"/>
    <property type="match status" value="1"/>
</dbReference>
<feature type="binding site" evidence="9">
    <location>
        <begin position="165"/>
        <end position="172"/>
    </location>
    <ligand>
        <name>GTP</name>
        <dbReference type="ChEBI" id="CHEBI:37565"/>
    </ligand>
</feature>
<dbReference type="PRINTS" id="PR00326">
    <property type="entry name" value="GTP1OBG"/>
</dbReference>
<sequence length="435" mass="48882">MFIDRAKIYVKAGDGGNGCVAFRREKFVPRGGPAGGDGGKGGDVIIEADENLDTLLDFHYKRHYYAERGEHGKGKNQKGKDGKDLIIKVPTGTLIFDAETGELIADLVSHGQRVVVARGGKGGRGNTHFATSTRQAPYFAEKGEKGEERWLYLELKLLADVGLVGLPNAGKSTLLSKISNANPEIAPYPFTTKTPNLGVVEREDITFTVADIPGLIEGAHENKGMGDEFLRHIERTLVLVFVIDAADLVTPPQKAYEILKKELYLYSPKLLEKPRIIAINKIDLPEAQERLPEIEKWLKNEGVPYVFISAKEGINIDKLLELMEKYVRERKESIPVVEVDKEIQETKEGRVETEEIPEVIREKDLWILKDKKTESLANKLDLYNPQAFSYFSNYIKRRGIIKLINRAKVKDGEKIKIGDYIFKYNAKTNSLEILE</sequence>
<dbReference type="RefSeq" id="WP_149123189.1">
    <property type="nucleotide sequence ID" value="NZ_VTFL01000006.1"/>
</dbReference>
<comment type="function">
    <text evidence="9">An essential GTPase which binds GTP, GDP and possibly (p)ppGpp with moderate affinity, with high nucleotide exchange rates and a fairly low GTP hydrolysis rate. Plays a role in control of the cell cycle, stress response, ribosome biogenesis and in those bacteria that undergo differentiation, in morphogenesis control.</text>
</comment>
<evidence type="ECO:0000256" key="9">
    <source>
        <dbReference type="HAMAP-Rule" id="MF_01454"/>
    </source>
</evidence>
<dbReference type="GO" id="GO:0003924">
    <property type="term" value="F:GTPase activity"/>
    <property type="evidence" value="ECO:0007669"/>
    <property type="project" value="UniProtKB-UniRule"/>
</dbReference>
<dbReference type="InterPro" id="IPR015349">
    <property type="entry name" value="OCT_dom"/>
</dbReference>
<feature type="binding site" evidence="9">
    <location>
        <begin position="280"/>
        <end position="283"/>
    </location>
    <ligand>
        <name>GTP</name>
        <dbReference type="ChEBI" id="CHEBI:37565"/>
    </ligand>
</feature>
<dbReference type="AlphaFoldDB" id="A0A7V3ZJD3"/>
<feature type="binding site" evidence="9">
    <location>
        <begin position="309"/>
        <end position="311"/>
    </location>
    <ligand>
        <name>GTP</name>
        <dbReference type="ChEBI" id="CHEBI:37565"/>
    </ligand>
</feature>
<keyword evidence="4 9" id="KW-0479">Metal-binding</keyword>
<dbReference type="Gene3D" id="3.40.50.300">
    <property type="entry name" value="P-loop containing nucleotide triphosphate hydrolases"/>
    <property type="match status" value="1"/>
</dbReference>
<dbReference type="SUPFAM" id="SSF102741">
    <property type="entry name" value="Obg GTP-binding protein C-terminal domain"/>
    <property type="match status" value="1"/>
</dbReference>
<dbReference type="Gene3D" id="2.70.210.12">
    <property type="entry name" value="GTP1/OBG domain"/>
    <property type="match status" value="1"/>
</dbReference>
<feature type="domain" description="Obg" evidence="12">
    <location>
        <begin position="1"/>
        <end position="158"/>
    </location>
</feature>
<dbReference type="PIRSF" id="PIRSF002401">
    <property type="entry name" value="GTP_bd_Obg/CgtA"/>
    <property type="match status" value="1"/>
</dbReference>
<reference evidence="13" key="1">
    <citation type="journal article" date="2020" name="mSystems">
        <title>Genome- and Community-Level Interaction Insights into Carbon Utilization and Element Cycling Functions of Hydrothermarchaeota in Hydrothermal Sediment.</title>
        <authorList>
            <person name="Zhou Z."/>
            <person name="Liu Y."/>
            <person name="Xu W."/>
            <person name="Pan J."/>
            <person name="Luo Z.H."/>
            <person name="Li M."/>
        </authorList>
    </citation>
    <scope>NUCLEOTIDE SEQUENCE [LARGE SCALE GENOMIC DNA]</scope>
    <source>
        <strain evidence="13">SpSt-70</strain>
    </source>
</reference>
<dbReference type="NCBIfam" id="TIGR02729">
    <property type="entry name" value="Obg_CgtA"/>
    <property type="match status" value="1"/>
</dbReference>
<keyword evidence="7 9" id="KW-0460">Magnesium</keyword>
<dbReference type="NCBIfam" id="TIGR00231">
    <property type="entry name" value="small_GTP"/>
    <property type="match status" value="1"/>
</dbReference>
<evidence type="ECO:0000259" key="12">
    <source>
        <dbReference type="PROSITE" id="PS51883"/>
    </source>
</evidence>
<organism evidence="13">
    <name type="scientific">Dictyoglomus thermophilum</name>
    <dbReference type="NCBI Taxonomy" id="14"/>
    <lineage>
        <taxon>Bacteria</taxon>
        <taxon>Pseudomonadati</taxon>
        <taxon>Dictyoglomota</taxon>
        <taxon>Dictyoglomia</taxon>
        <taxon>Dictyoglomales</taxon>
        <taxon>Dictyoglomaceae</taxon>
        <taxon>Dictyoglomus</taxon>
    </lineage>
</organism>
<dbReference type="PROSITE" id="PS51710">
    <property type="entry name" value="G_OBG"/>
    <property type="match status" value="1"/>
</dbReference>
<dbReference type="Gene3D" id="3.30.300.350">
    <property type="entry name" value="GTP-binding protein OBG, C-terminal domain"/>
    <property type="match status" value="1"/>
</dbReference>
<dbReference type="FunFam" id="2.70.210.12:FF:000001">
    <property type="entry name" value="GTPase Obg"/>
    <property type="match status" value="1"/>
</dbReference>
<evidence type="ECO:0000256" key="2">
    <source>
        <dbReference type="ARBA" id="ARBA00007699"/>
    </source>
</evidence>
<dbReference type="InterPro" id="IPR006169">
    <property type="entry name" value="GTP1_OBG_dom"/>
</dbReference>
<dbReference type="GO" id="GO:0043022">
    <property type="term" value="F:ribosome binding"/>
    <property type="evidence" value="ECO:0007669"/>
    <property type="project" value="UniProtKB-ARBA"/>
</dbReference>
<evidence type="ECO:0000256" key="4">
    <source>
        <dbReference type="ARBA" id="ARBA00022723"/>
    </source>
</evidence>
<comment type="cofactor">
    <cofactor evidence="1 9">
        <name>Mg(2+)</name>
        <dbReference type="ChEBI" id="CHEBI:18420"/>
    </cofactor>
</comment>
<dbReference type="GO" id="GO:0005737">
    <property type="term" value="C:cytoplasm"/>
    <property type="evidence" value="ECO:0007669"/>
    <property type="project" value="UniProtKB-SubCell"/>
</dbReference>
<dbReference type="NCBIfam" id="NF008955">
    <property type="entry name" value="PRK12297.1"/>
    <property type="match status" value="1"/>
</dbReference>
<evidence type="ECO:0000256" key="1">
    <source>
        <dbReference type="ARBA" id="ARBA00001946"/>
    </source>
</evidence>
<dbReference type="Pfam" id="PF01926">
    <property type="entry name" value="MMR_HSR1"/>
    <property type="match status" value="1"/>
</dbReference>
<dbReference type="InterPro" id="IPR005225">
    <property type="entry name" value="Small_GTP-bd"/>
</dbReference>
<feature type="binding site" evidence="9">
    <location>
        <position position="192"/>
    </location>
    <ligand>
        <name>Mg(2+)</name>
        <dbReference type="ChEBI" id="CHEBI:18420"/>
    </ligand>
</feature>
<dbReference type="NCBIfam" id="TIGR03595">
    <property type="entry name" value="Obg_CgtA_exten"/>
    <property type="match status" value="1"/>
</dbReference>
<feature type="binding site" evidence="9">
    <location>
        <begin position="190"/>
        <end position="194"/>
    </location>
    <ligand>
        <name>GTP</name>
        <dbReference type="ChEBI" id="CHEBI:37565"/>
    </ligand>
</feature>
<comment type="caution">
    <text evidence="13">The sequence shown here is derived from an EMBL/GenBank/DDBJ whole genome shotgun (WGS) entry which is preliminary data.</text>
</comment>
<dbReference type="InterPro" id="IPR014100">
    <property type="entry name" value="GTP-bd_Obg/CgtA"/>
</dbReference>
<dbReference type="InterPro" id="IPR036346">
    <property type="entry name" value="GTP-bd_prot_GTP1/OBG_C_sf"/>
</dbReference>
<feature type="binding site" evidence="9">
    <location>
        <begin position="211"/>
        <end position="214"/>
    </location>
    <ligand>
        <name>GTP</name>
        <dbReference type="ChEBI" id="CHEBI:37565"/>
    </ligand>
</feature>
<evidence type="ECO:0000256" key="5">
    <source>
        <dbReference type="ARBA" id="ARBA00022741"/>
    </source>
</evidence>
<dbReference type="SUPFAM" id="SSF52540">
    <property type="entry name" value="P-loop containing nucleoside triphosphate hydrolases"/>
    <property type="match status" value="1"/>
</dbReference>
<comment type="subcellular location">
    <subcellularLocation>
        <location evidence="9">Cytoplasm</location>
    </subcellularLocation>
</comment>
<dbReference type="NCBIfam" id="NF008954">
    <property type="entry name" value="PRK12296.1"/>
    <property type="match status" value="1"/>
</dbReference>
<feature type="domain" description="OCT" evidence="11">
    <location>
        <begin position="343"/>
        <end position="426"/>
    </location>
</feature>
<feature type="domain" description="OBG-type G" evidence="10">
    <location>
        <begin position="159"/>
        <end position="328"/>
    </location>
</feature>
<name>A0A7V3ZJD3_DICTH</name>
<dbReference type="EMBL" id="DTDV01000015">
    <property type="protein sequence ID" value="HGK23880.1"/>
    <property type="molecule type" value="Genomic_DNA"/>
</dbReference>
<dbReference type="HAMAP" id="MF_01454">
    <property type="entry name" value="GTPase_Obg"/>
    <property type="match status" value="1"/>
</dbReference>
<evidence type="ECO:0000313" key="13">
    <source>
        <dbReference type="EMBL" id="HGK23880.1"/>
    </source>
</evidence>
<dbReference type="InterPro" id="IPR045086">
    <property type="entry name" value="OBG_GTPase"/>
</dbReference>
<gene>
    <name evidence="13" type="primary">obgE</name>
    <name evidence="9" type="synonym">obg</name>
    <name evidence="13" type="ORF">ENU78_05475</name>
</gene>
<evidence type="ECO:0000259" key="10">
    <source>
        <dbReference type="PROSITE" id="PS51710"/>
    </source>
</evidence>
<comment type="similarity">
    <text evidence="2 9">Belongs to the TRAFAC class OBG-HflX-like GTPase superfamily. OBG GTPase family.</text>
</comment>
<comment type="subunit">
    <text evidence="9">Monomer.</text>
</comment>
<evidence type="ECO:0000256" key="6">
    <source>
        <dbReference type="ARBA" id="ARBA00022801"/>
    </source>
</evidence>
<accession>A0A7V3ZJD3</accession>
<evidence type="ECO:0000256" key="7">
    <source>
        <dbReference type="ARBA" id="ARBA00022842"/>
    </source>
</evidence>
<keyword evidence="5 9" id="KW-0547">Nucleotide-binding</keyword>
<evidence type="ECO:0000259" key="11">
    <source>
        <dbReference type="PROSITE" id="PS51881"/>
    </source>
</evidence>
<dbReference type="InterPro" id="IPR031167">
    <property type="entry name" value="G_OBG"/>
</dbReference>
<dbReference type="Pfam" id="PF01018">
    <property type="entry name" value="GTP1_OBG"/>
    <property type="match status" value="1"/>
</dbReference>
<proteinExistence type="inferred from homology"/>
<dbReference type="PANTHER" id="PTHR11702">
    <property type="entry name" value="DEVELOPMENTALLY REGULATED GTP-BINDING PROTEIN-RELATED"/>
    <property type="match status" value="1"/>
</dbReference>
<keyword evidence="3 9" id="KW-0963">Cytoplasm</keyword>
<dbReference type="PANTHER" id="PTHR11702:SF31">
    <property type="entry name" value="MITOCHONDRIAL RIBOSOME-ASSOCIATED GTPASE 2"/>
    <property type="match status" value="1"/>
</dbReference>
<protein>
    <recommendedName>
        <fullName evidence="9">GTPase Obg</fullName>
        <ecNumber evidence="9">3.6.5.-</ecNumber>
    </recommendedName>
    <alternativeName>
        <fullName evidence="9">GTP-binding protein Obg</fullName>
    </alternativeName>
</protein>